<proteinExistence type="predicted"/>
<dbReference type="EC" id="2.5.1.47" evidence="2"/>
<evidence type="ECO:0000259" key="1">
    <source>
        <dbReference type="Pfam" id="PF00291"/>
    </source>
</evidence>
<dbReference type="InterPro" id="IPR036052">
    <property type="entry name" value="TrpB-like_PALP_sf"/>
</dbReference>
<gene>
    <name evidence="2" type="ORF">MNBD_IGNAVI01-750</name>
</gene>
<feature type="domain" description="Tryptophan synthase beta chain-like PALP" evidence="1">
    <location>
        <begin position="103"/>
        <end position="282"/>
    </location>
</feature>
<dbReference type="GO" id="GO:0004124">
    <property type="term" value="F:cysteine synthase activity"/>
    <property type="evidence" value="ECO:0007669"/>
    <property type="project" value="UniProtKB-EC"/>
</dbReference>
<organism evidence="2">
    <name type="scientific">hydrothermal vent metagenome</name>
    <dbReference type="NCBI Taxonomy" id="652676"/>
    <lineage>
        <taxon>unclassified sequences</taxon>
        <taxon>metagenomes</taxon>
        <taxon>ecological metagenomes</taxon>
    </lineage>
</organism>
<dbReference type="PANTHER" id="PTHR10314">
    <property type="entry name" value="CYSTATHIONINE BETA-SYNTHASE"/>
    <property type="match status" value="1"/>
</dbReference>
<dbReference type="Pfam" id="PF00291">
    <property type="entry name" value="PALP"/>
    <property type="match status" value="1"/>
</dbReference>
<dbReference type="AlphaFoldDB" id="A0A3B1D9Y4"/>
<name>A0A3B1D9Y4_9ZZZZ</name>
<sequence length="490" mass="56230">MTEWKWEIENEDFLHKTVERCKEKDIVLPKFSELKHPHTISKEIQEKLKEVDLQDTHPLNLFRINWANDPETGGIGDINFLEIPKEITGIKARVIGLVGKFFPTGAHKVGATYGCLAPYLVTGRFNPEYHKAVWPSTGNYCRGGVFNSNLLAVHSVAILPEEMSKERFDWLHERADEVYATPGCESNVKEIYDKCHELEAESDEYLIFNQFDQFGNAVWHYEITGNTIEEVFNKVKGNSSRLSGYVSATGSAGTIAAGDYLRTIAPNIKVVASEALQCPTLLMNGFGGHRIEGIGDKHVPWIHNVKNTDAVAAINDEDPLRILRLFNDPDGKKWLLNLGVENDTVEKLSYLGISSVSNLLSSIKLAKYYEMNENDVIFTIFTDSVEMYRSRLTEMNDAWGNYTKSLAELDWNEIVKRQSIDYFKELSYYDKKAIHNLKYFTWIEQQGKTVEELNAQWYDENYWNERFSIAPKWDKLIENFNNMVGHDLHT</sequence>
<dbReference type="InterPro" id="IPR050214">
    <property type="entry name" value="Cys_Synth/Cystath_Beta-Synth"/>
</dbReference>
<dbReference type="EMBL" id="UOGD01000419">
    <property type="protein sequence ID" value="VAX28585.1"/>
    <property type="molecule type" value="Genomic_DNA"/>
</dbReference>
<evidence type="ECO:0000313" key="2">
    <source>
        <dbReference type="EMBL" id="VAX28585.1"/>
    </source>
</evidence>
<dbReference type="SUPFAM" id="SSF53686">
    <property type="entry name" value="Tryptophan synthase beta subunit-like PLP-dependent enzymes"/>
    <property type="match status" value="1"/>
</dbReference>
<accession>A0A3B1D9Y4</accession>
<keyword evidence="2" id="KW-0808">Transferase</keyword>
<dbReference type="InterPro" id="IPR001926">
    <property type="entry name" value="TrpB-like_PALP"/>
</dbReference>
<dbReference type="Gene3D" id="3.40.50.1100">
    <property type="match status" value="2"/>
</dbReference>
<protein>
    <submittedName>
        <fullName evidence="2">Cysteine synthase</fullName>
        <ecNumber evidence="2">2.5.1.47</ecNumber>
    </submittedName>
</protein>
<reference evidence="2" key="1">
    <citation type="submission" date="2018-06" db="EMBL/GenBank/DDBJ databases">
        <authorList>
            <person name="Zhirakovskaya E."/>
        </authorList>
    </citation>
    <scope>NUCLEOTIDE SEQUENCE</scope>
</reference>